<dbReference type="EMBL" id="CP041046">
    <property type="protein sequence ID" value="QDE38131.1"/>
    <property type="molecule type" value="Genomic_DNA"/>
</dbReference>
<evidence type="ECO:0000256" key="3">
    <source>
        <dbReference type="ARBA" id="ARBA00023163"/>
    </source>
</evidence>
<dbReference type="PRINTS" id="PR00032">
    <property type="entry name" value="HTHARAC"/>
</dbReference>
<dbReference type="InterPro" id="IPR050204">
    <property type="entry name" value="AraC_XylS_family_regulators"/>
</dbReference>
<dbReference type="AlphaFoldDB" id="A0A4Y5YYX0"/>
<dbReference type="InterPro" id="IPR020449">
    <property type="entry name" value="Tscrpt_reg_AraC-type_HTH"/>
</dbReference>
<dbReference type="SUPFAM" id="SSF46689">
    <property type="entry name" value="Homeodomain-like"/>
    <property type="match status" value="2"/>
</dbReference>
<protein>
    <submittedName>
        <fullName evidence="5">Helix-turn-helix transcriptional regulator</fullName>
    </submittedName>
</protein>
<evidence type="ECO:0000313" key="5">
    <source>
        <dbReference type="EMBL" id="QDE38131.1"/>
    </source>
</evidence>
<dbReference type="InterPro" id="IPR018060">
    <property type="entry name" value="HTH_AraC"/>
</dbReference>
<evidence type="ECO:0000256" key="2">
    <source>
        <dbReference type="ARBA" id="ARBA00023125"/>
    </source>
</evidence>
<keyword evidence="6" id="KW-1185">Reference proteome</keyword>
<keyword evidence="1" id="KW-0805">Transcription regulation</keyword>
<dbReference type="Proteomes" id="UP000316093">
    <property type="component" value="Chromosome"/>
</dbReference>
<keyword evidence="2" id="KW-0238">DNA-binding</keyword>
<proteinExistence type="predicted"/>
<dbReference type="InterPro" id="IPR018062">
    <property type="entry name" value="HTH_AraC-typ_CS"/>
</dbReference>
<dbReference type="SMART" id="SM00342">
    <property type="entry name" value="HTH_ARAC"/>
    <property type="match status" value="1"/>
</dbReference>
<dbReference type="PROSITE" id="PS00041">
    <property type="entry name" value="HTH_ARAC_FAMILY_1"/>
    <property type="match status" value="1"/>
</dbReference>
<dbReference type="GO" id="GO:0003700">
    <property type="term" value="F:DNA-binding transcription factor activity"/>
    <property type="evidence" value="ECO:0007669"/>
    <property type="project" value="InterPro"/>
</dbReference>
<name>A0A4Y5YYX0_9GAMM</name>
<dbReference type="GO" id="GO:0043565">
    <property type="term" value="F:sequence-specific DNA binding"/>
    <property type="evidence" value="ECO:0007669"/>
    <property type="project" value="InterPro"/>
</dbReference>
<dbReference type="InterPro" id="IPR009057">
    <property type="entry name" value="Homeodomain-like_sf"/>
</dbReference>
<dbReference type="OrthoDB" id="9809338at2"/>
<evidence type="ECO:0000259" key="4">
    <source>
        <dbReference type="PROSITE" id="PS01124"/>
    </source>
</evidence>
<dbReference type="KEGG" id="lpy:FIV34_02405"/>
<dbReference type="Pfam" id="PF12833">
    <property type="entry name" value="HTH_18"/>
    <property type="match status" value="1"/>
</dbReference>
<reference evidence="5 6" key="1">
    <citation type="submission" date="2019-06" db="EMBL/GenBank/DDBJ databases">
        <title>A complete genome sequence for Luteibacter pinisoli MAH-14.</title>
        <authorList>
            <person name="Baltrus D.A."/>
        </authorList>
    </citation>
    <scope>NUCLEOTIDE SEQUENCE [LARGE SCALE GENOMIC DNA]</scope>
    <source>
        <strain evidence="5 6">MAH-14</strain>
    </source>
</reference>
<dbReference type="PROSITE" id="PS01124">
    <property type="entry name" value="HTH_ARAC_FAMILY_2"/>
    <property type="match status" value="1"/>
</dbReference>
<dbReference type="PANTHER" id="PTHR46796:SF14">
    <property type="entry name" value="TRANSCRIPTIONAL REGULATORY PROTEIN"/>
    <property type="match status" value="1"/>
</dbReference>
<organism evidence="5 6">
    <name type="scientific">Luteibacter pinisoli</name>
    <dbReference type="NCBI Taxonomy" id="2589080"/>
    <lineage>
        <taxon>Bacteria</taxon>
        <taxon>Pseudomonadati</taxon>
        <taxon>Pseudomonadota</taxon>
        <taxon>Gammaproteobacteria</taxon>
        <taxon>Lysobacterales</taxon>
        <taxon>Rhodanobacteraceae</taxon>
        <taxon>Luteibacter</taxon>
    </lineage>
</organism>
<accession>A0A4Y5YYX0</accession>
<sequence>MVIHAETPGRHGQVREMQSSAQHVASHDPGVGFFVDPTSASAACRSDNVLRQTLATLRARRALDVLEFPGAVAKAPMLVAYGADRAEWGVLLRQVPELPRHTPRSTVDQLCALLGCLAEQREFASTVFAEVALALRAAHAPGTVAGPVGRVPGGLTRWQYERAVAWMDERLDATFTSTDVATHIGMSAGHFTRAFRVTEGTSPRQWVLQRRVQRAKAMLADAALTLSDIALACGFAEQSHFTRVFTRLVGMPPGAWRRSQ</sequence>
<evidence type="ECO:0000313" key="6">
    <source>
        <dbReference type="Proteomes" id="UP000316093"/>
    </source>
</evidence>
<evidence type="ECO:0000256" key="1">
    <source>
        <dbReference type="ARBA" id="ARBA00023015"/>
    </source>
</evidence>
<feature type="domain" description="HTH araC/xylS-type" evidence="4">
    <location>
        <begin position="161"/>
        <end position="259"/>
    </location>
</feature>
<dbReference type="Gene3D" id="1.10.10.60">
    <property type="entry name" value="Homeodomain-like"/>
    <property type="match status" value="1"/>
</dbReference>
<keyword evidence="3" id="KW-0804">Transcription</keyword>
<gene>
    <name evidence="5" type="ORF">FIV34_02405</name>
</gene>
<dbReference type="PANTHER" id="PTHR46796">
    <property type="entry name" value="HTH-TYPE TRANSCRIPTIONAL ACTIVATOR RHAS-RELATED"/>
    <property type="match status" value="1"/>
</dbReference>